<sequence length="390" mass="44379">MQKFGNPPDLKDLWEICTTIAIVLQRKGERVLSSAALDELVKDAPALGNIEHFNVGGRSLLNRNADGDFRFSHYTIREFLVARSLLSGQANIVDDEFRITDQLREFLLISGKEIDFALWKRLHPGEYWMDFSLLKGLNPGEQPMPEHHFYDMVSDGNRGPLMQYIPAGEFLMGSPKNEEGRYSNEGPQHRVRVATPFALGTYPVSFAEYDRFCDATDRKRPSDEGWGRGRRPVINISWPDAQEYCAWLSQETGQWYRLPSEVEWEYAARAGTQTRYWWGDRPGKNRANCNNCDSQWDGKQTSPVGSFAANPFGLCDTAGNVWEWTLDCWHEGYREAPTDGRPWEAGDCSQRVIRGGVWSNSSVFLRSASRNGRIASEVDSSTSFRLARIL</sequence>
<feature type="domain" description="Sulfatase-modifying factor enzyme-like" evidence="1">
    <location>
        <begin position="162"/>
        <end position="388"/>
    </location>
</feature>
<accession>A0A451B564</accession>
<dbReference type="Gene3D" id="3.90.1580.10">
    <property type="entry name" value="paralog of FGE (formylglycine-generating enzyme)"/>
    <property type="match status" value="1"/>
</dbReference>
<dbReference type="InterPro" id="IPR051043">
    <property type="entry name" value="Sulfatase_Mod_Factor_Kinase"/>
</dbReference>
<dbReference type="InterPro" id="IPR016187">
    <property type="entry name" value="CTDL_fold"/>
</dbReference>
<gene>
    <name evidence="2" type="ORF">BECKUNK1418G_GA0071005_11944</name>
    <name evidence="3" type="ORF">BECKUNK1418H_GA0071006_11984</name>
</gene>
<dbReference type="PANTHER" id="PTHR23150:SF35">
    <property type="entry name" value="BLL6746 PROTEIN"/>
    <property type="match status" value="1"/>
</dbReference>
<dbReference type="Pfam" id="PF03781">
    <property type="entry name" value="FGE-sulfatase"/>
    <property type="match status" value="1"/>
</dbReference>
<dbReference type="InterPro" id="IPR005532">
    <property type="entry name" value="SUMF_dom"/>
</dbReference>
<evidence type="ECO:0000313" key="2">
    <source>
        <dbReference type="EMBL" id="VFK68093.1"/>
    </source>
</evidence>
<dbReference type="InterPro" id="IPR042095">
    <property type="entry name" value="SUMF_sf"/>
</dbReference>
<dbReference type="EMBL" id="CAADGD010000198">
    <property type="protein sequence ID" value="VFK73411.1"/>
    <property type="molecule type" value="Genomic_DNA"/>
</dbReference>
<dbReference type="GO" id="GO:0120147">
    <property type="term" value="F:formylglycine-generating oxidase activity"/>
    <property type="evidence" value="ECO:0007669"/>
    <property type="project" value="TreeGrafter"/>
</dbReference>
<dbReference type="AlphaFoldDB" id="A0A451B564"/>
<evidence type="ECO:0000313" key="3">
    <source>
        <dbReference type="EMBL" id="VFK73411.1"/>
    </source>
</evidence>
<evidence type="ECO:0000259" key="1">
    <source>
        <dbReference type="Pfam" id="PF03781"/>
    </source>
</evidence>
<protein>
    <submittedName>
        <fullName evidence="3">Formylglycine-generating enzyme, required for sulfatase activity, contains SUMF1/FGE domain</fullName>
    </submittedName>
</protein>
<reference evidence="3" key="1">
    <citation type="submission" date="2019-02" db="EMBL/GenBank/DDBJ databases">
        <authorList>
            <person name="Gruber-Vodicka R. H."/>
            <person name="Seah K. B. B."/>
        </authorList>
    </citation>
    <scope>NUCLEOTIDE SEQUENCE</scope>
    <source>
        <strain evidence="3">BECK_BY19</strain>
        <strain evidence="2">BECK_BY8</strain>
    </source>
</reference>
<dbReference type="SUPFAM" id="SSF56436">
    <property type="entry name" value="C-type lectin-like"/>
    <property type="match status" value="1"/>
</dbReference>
<organism evidence="3">
    <name type="scientific">Candidatus Kentrum sp. UNK</name>
    <dbReference type="NCBI Taxonomy" id="2126344"/>
    <lineage>
        <taxon>Bacteria</taxon>
        <taxon>Pseudomonadati</taxon>
        <taxon>Pseudomonadota</taxon>
        <taxon>Gammaproteobacteria</taxon>
        <taxon>Candidatus Kentrum</taxon>
    </lineage>
</organism>
<dbReference type="EMBL" id="CAADFZ010000194">
    <property type="protein sequence ID" value="VFK68093.1"/>
    <property type="molecule type" value="Genomic_DNA"/>
</dbReference>
<dbReference type="PANTHER" id="PTHR23150">
    <property type="entry name" value="SULFATASE MODIFYING FACTOR 1, 2"/>
    <property type="match status" value="1"/>
</dbReference>
<name>A0A451B564_9GAMM</name>
<proteinExistence type="predicted"/>